<protein>
    <submittedName>
        <fullName evidence="2">Uncharacterized protein</fullName>
    </submittedName>
</protein>
<feature type="non-terminal residue" evidence="2">
    <location>
        <position position="89"/>
    </location>
</feature>
<name>A0AAW2A337_CULAL</name>
<keyword evidence="3" id="KW-1185">Reference proteome</keyword>
<sequence length="89" mass="9348">MLQNGGLSLIASKPEASTEVIPKPENIKPPELTQAGQSTAEPGADLDLIDLWSRDPIPTQVPTLESSSSLPVPSGYLDAPVPSGHHLQL</sequence>
<feature type="region of interest" description="Disordered" evidence="1">
    <location>
        <begin position="57"/>
        <end position="89"/>
    </location>
</feature>
<proteinExistence type="predicted"/>
<evidence type="ECO:0000313" key="2">
    <source>
        <dbReference type="EMBL" id="KAK9967034.1"/>
    </source>
</evidence>
<feature type="region of interest" description="Disordered" evidence="1">
    <location>
        <begin position="1"/>
        <end position="43"/>
    </location>
</feature>
<dbReference type="AlphaFoldDB" id="A0AAW2A337"/>
<gene>
    <name evidence="2" type="ORF">ABG768_001454</name>
</gene>
<dbReference type="EMBL" id="JAWDJR010000010">
    <property type="protein sequence ID" value="KAK9967034.1"/>
    <property type="molecule type" value="Genomic_DNA"/>
</dbReference>
<accession>A0AAW2A337</accession>
<feature type="compositionally biased region" description="Polar residues" evidence="1">
    <location>
        <begin position="60"/>
        <end position="71"/>
    </location>
</feature>
<comment type="caution">
    <text evidence="2">The sequence shown here is derived from an EMBL/GenBank/DDBJ whole genome shotgun (WGS) entry which is preliminary data.</text>
</comment>
<evidence type="ECO:0000313" key="3">
    <source>
        <dbReference type="Proteomes" id="UP001479290"/>
    </source>
</evidence>
<evidence type="ECO:0000256" key="1">
    <source>
        <dbReference type="SAM" id="MobiDB-lite"/>
    </source>
</evidence>
<dbReference type="Proteomes" id="UP001479290">
    <property type="component" value="Unassembled WGS sequence"/>
</dbReference>
<reference evidence="2 3" key="1">
    <citation type="submission" date="2024-05" db="EMBL/GenBank/DDBJ databases">
        <title>A high-quality chromosomal-level genome assembly of Topmouth culter (Culter alburnus).</title>
        <authorList>
            <person name="Zhao H."/>
        </authorList>
    </citation>
    <scope>NUCLEOTIDE SEQUENCE [LARGE SCALE GENOMIC DNA]</scope>
    <source>
        <strain evidence="2">CATC2023</strain>
        <tissue evidence="2">Muscle</tissue>
    </source>
</reference>
<organism evidence="2 3">
    <name type="scientific">Culter alburnus</name>
    <name type="common">Topmouth culter</name>
    <dbReference type="NCBI Taxonomy" id="194366"/>
    <lineage>
        <taxon>Eukaryota</taxon>
        <taxon>Metazoa</taxon>
        <taxon>Chordata</taxon>
        <taxon>Craniata</taxon>
        <taxon>Vertebrata</taxon>
        <taxon>Euteleostomi</taxon>
        <taxon>Actinopterygii</taxon>
        <taxon>Neopterygii</taxon>
        <taxon>Teleostei</taxon>
        <taxon>Ostariophysi</taxon>
        <taxon>Cypriniformes</taxon>
        <taxon>Xenocyprididae</taxon>
        <taxon>Xenocypridinae</taxon>
        <taxon>Culter</taxon>
    </lineage>
</organism>